<keyword evidence="4 5" id="KW-0408">Iron</keyword>
<dbReference type="PANTHER" id="PTHR10543:SF89">
    <property type="entry name" value="CAROTENOID 9,10(9',10')-CLEAVAGE DIOXYGENASE 1"/>
    <property type="match status" value="1"/>
</dbReference>
<feature type="chain" id="PRO_5031179781" description="Dioxygenase" evidence="6">
    <location>
        <begin position="19"/>
        <end position="547"/>
    </location>
</feature>
<feature type="signal peptide" evidence="6">
    <location>
        <begin position="1"/>
        <end position="18"/>
    </location>
</feature>
<name>A0A7S3NHN6_9STRA</name>
<evidence type="ECO:0000256" key="5">
    <source>
        <dbReference type="PIRSR" id="PIRSR604294-1"/>
    </source>
</evidence>
<feature type="binding site" evidence="5">
    <location>
        <position position="208"/>
    </location>
    <ligand>
        <name>Fe cation</name>
        <dbReference type="ChEBI" id="CHEBI:24875"/>
        <note>catalytic</note>
    </ligand>
</feature>
<protein>
    <recommendedName>
        <fullName evidence="8">Dioxygenase</fullName>
    </recommendedName>
</protein>
<reference evidence="7" key="1">
    <citation type="submission" date="2021-01" db="EMBL/GenBank/DDBJ databases">
        <authorList>
            <person name="Corre E."/>
            <person name="Pelletier E."/>
            <person name="Niang G."/>
            <person name="Scheremetjew M."/>
            <person name="Finn R."/>
            <person name="Kale V."/>
            <person name="Holt S."/>
            <person name="Cochrane G."/>
            <person name="Meng A."/>
            <person name="Brown T."/>
            <person name="Cohen L."/>
        </authorList>
    </citation>
    <scope>NUCLEOTIDE SEQUENCE</scope>
    <source>
        <strain evidence="7">CCMP1510</strain>
    </source>
</reference>
<dbReference type="AlphaFoldDB" id="A0A7S3NHN6"/>
<keyword evidence="2 5" id="KW-0479">Metal-binding</keyword>
<dbReference type="EMBL" id="HBIJ01003189">
    <property type="protein sequence ID" value="CAE0361476.1"/>
    <property type="molecule type" value="Transcribed_RNA"/>
</dbReference>
<evidence type="ECO:0008006" key="8">
    <source>
        <dbReference type="Google" id="ProtNLM"/>
    </source>
</evidence>
<dbReference type="GO" id="GO:0010436">
    <property type="term" value="F:carotenoid dioxygenase activity"/>
    <property type="evidence" value="ECO:0007669"/>
    <property type="project" value="TreeGrafter"/>
</dbReference>
<dbReference type="GO" id="GO:0016121">
    <property type="term" value="P:carotene catabolic process"/>
    <property type="evidence" value="ECO:0007669"/>
    <property type="project" value="TreeGrafter"/>
</dbReference>
<organism evidence="7">
    <name type="scientific">Aureoumbra lagunensis</name>
    <dbReference type="NCBI Taxonomy" id="44058"/>
    <lineage>
        <taxon>Eukaryota</taxon>
        <taxon>Sar</taxon>
        <taxon>Stramenopiles</taxon>
        <taxon>Ochrophyta</taxon>
        <taxon>Pelagophyceae</taxon>
        <taxon>Pelagomonadales</taxon>
        <taxon>Aureoumbra</taxon>
    </lineage>
</organism>
<evidence type="ECO:0000256" key="2">
    <source>
        <dbReference type="ARBA" id="ARBA00022723"/>
    </source>
</evidence>
<dbReference type="InterPro" id="IPR004294">
    <property type="entry name" value="Carotenoid_Oase"/>
</dbReference>
<keyword evidence="6" id="KW-0732">Signal</keyword>
<evidence type="ECO:0000313" key="7">
    <source>
        <dbReference type="EMBL" id="CAE0361476.1"/>
    </source>
</evidence>
<dbReference type="Pfam" id="PF03055">
    <property type="entry name" value="RPE65"/>
    <property type="match status" value="1"/>
</dbReference>
<comment type="cofactor">
    <cofactor evidence="5">
        <name>Fe(2+)</name>
        <dbReference type="ChEBI" id="CHEBI:29033"/>
    </cofactor>
    <text evidence="5">Binds 1 Fe(2+) ion per subunit.</text>
</comment>
<gene>
    <name evidence="7" type="ORF">ALAG00032_LOCUS2209</name>
</gene>
<evidence type="ECO:0000256" key="3">
    <source>
        <dbReference type="ARBA" id="ARBA00023002"/>
    </source>
</evidence>
<feature type="binding site" evidence="5">
    <location>
        <position position="539"/>
    </location>
    <ligand>
        <name>Fe cation</name>
        <dbReference type="ChEBI" id="CHEBI:24875"/>
        <note>catalytic</note>
    </ligand>
</feature>
<proteinExistence type="inferred from homology"/>
<evidence type="ECO:0000256" key="1">
    <source>
        <dbReference type="ARBA" id="ARBA00006787"/>
    </source>
</evidence>
<evidence type="ECO:0000256" key="6">
    <source>
        <dbReference type="SAM" id="SignalP"/>
    </source>
</evidence>
<evidence type="ECO:0000256" key="4">
    <source>
        <dbReference type="ARBA" id="ARBA00023004"/>
    </source>
</evidence>
<comment type="similarity">
    <text evidence="1">Belongs to the carotenoid oxygenase family.</text>
</comment>
<feature type="binding site" evidence="5">
    <location>
        <position position="259"/>
    </location>
    <ligand>
        <name>Fe cation</name>
        <dbReference type="ChEBI" id="CHEBI:24875"/>
        <note>catalytic</note>
    </ligand>
</feature>
<sequence>MFIFILLVSGFSSGLINPQSQKHSQRLQRHYVIEEDSAKVAWETVALSAAEICPEEIEVGRNAPKGLRGTWYVNGLSSCQIGNRLVHPFEAHGFIKAFRFDGEGKVTMRSRFVETDVQRYEAIAKRPLYRGAMSNVANFEKFPDFLLNAVSPSTRAVAQLAVRCWGKDQLFASTDNAPWFRLDPVTLETIGEESMNNHLLRGTKMLAHTRIDHDRNVMCAAAAEFDAFENTTKLILFEFDVKGNQLSRIELTEPFFIFHDFAITQDFWIIPINPGKFDLDKLPNFIFGRAPATDIFQLDFNRNLCLLLVPRGERKNFIGKDAADQAIRIDLGCFGATFHVGPHWIDSHGRLIAHAFIFERYIFGGEMGFDIRKQQFNPTPWSLSNGGPKLHRIIIDNVRSVPKLTEFIKLSEIPTDMPTMHPDRDGYKSRYVYGTAGIRDIGWFPFNSLVKFDLDTDQVDIWRPSDPQVRHYCVTSEPYFLPRLQQSDSNDDDDDGWLLSLLHDVANNVTELQIFDAKHLSTGPIWSTSIGKLWPWNVHTTFDPKLY</sequence>
<keyword evidence="3" id="KW-0560">Oxidoreductase</keyword>
<dbReference type="GO" id="GO:0046872">
    <property type="term" value="F:metal ion binding"/>
    <property type="evidence" value="ECO:0007669"/>
    <property type="project" value="UniProtKB-KW"/>
</dbReference>
<dbReference type="PANTHER" id="PTHR10543">
    <property type="entry name" value="BETA-CAROTENE DIOXYGENASE"/>
    <property type="match status" value="1"/>
</dbReference>
<accession>A0A7S3NHN6</accession>
<feature type="binding site" evidence="5">
    <location>
        <position position="339"/>
    </location>
    <ligand>
        <name>Fe cation</name>
        <dbReference type="ChEBI" id="CHEBI:24875"/>
        <note>catalytic</note>
    </ligand>
</feature>